<comment type="similarity">
    <text evidence="1">Belongs to the NPR2 family.</text>
</comment>
<evidence type="ECO:0000313" key="2">
    <source>
        <dbReference type="EMBL" id="CCX05969.1"/>
    </source>
</evidence>
<dbReference type="InterPro" id="IPR009348">
    <property type="entry name" value="NPR2-like"/>
</dbReference>
<dbReference type="Pfam" id="PF06218">
    <property type="entry name" value="NPR2"/>
    <property type="match status" value="2"/>
</dbReference>
<dbReference type="PANTHER" id="PTHR12991">
    <property type="entry name" value="NITROGEN PERMEASE REGULATOR 2/TUMOR SUPPRESSOR CANDIDATE 4"/>
    <property type="match status" value="1"/>
</dbReference>
<evidence type="ECO:0000256" key="1">
    <source>
        <dbReference type="ARBA" id="ARBA00008433"/>
    </source>
</evidence>
<dbReference type="GO" id="GO:0005774">
    <property type="term" value="C:vacuolar membrane"/>
    <property type="evidence" value="ECO:0007669"/>
    <property type="project" value="TreeGrafter"/>
</dbReference>
<dbReference type="Proteomes" id="UP000018144">
    <property type="component" value="Unassembled WGS sequence"/>
</dbReference>
<organism evidence="2 3">
    <name type="scientific">Pyronema omphalodes (strain CBS 100304)</name>
    <name type="common">Pyronema confluens</name>
    <dbReference type="NCBI Taxonomy" id="1076935"/>
    <lineage>
        <taxon>Eukaryota</taxon>
        <taxon>Fungi</taxon>
        <taxon>Dikarya</taxon>
        <taxon>Ascomycota</taxon>
        <taxon>Pezizomycotina</taxon>
        <taxon>Pezizomycetes</taxon>
        <taxon>Pezizales</taxon>
        <taxon>Pyronemataceae</taxon>
        <taxon>Pyronema</taxon>
    </lineage>
</organism>
<sequence>MIKSIFFSIFHPDKGPQVVHQVPDGAITPSSAPHDPPPLIDFDQVSSHIIPKQELCDRLVTICTNKYRILGYPVCIDDRRYTRNEFIFNFAILLDESDEFSTYKSVVRKLAKLFKALEEQSGFLSTEETRAGVYALIEQVLEDLNNYSECLIPINESNTISIKLFPTYAPPPAVKPWFVPVSTVQLDLIMDVTWDLTMQKIVPYIDGINSVRRISELADADPNLTKKAISHLLYYGCLTLVDVFLFHAIYAVTADISTLLRDRQMQDECINYIKRTDSAVIKFPDVFTLFCSLSQGLSLKKWCMEHHRMLRDIDVRRFITFGVIKGIIYRVQKYPVAQQNRVPTKLQALVKGDRCFDEICTELQVSEMDVIKMLEGSDATIIHR</sequence>
<gene>
    <name evidence="2" type="ORF">PCON_05556</name>
</gene>
<dbReference type="OrthoDB" id="338854at2759"/>
<evidence type="ECO:0000313" key="3">
    <source>
        <dbReference type="Proteomes" id="UP000018144"/>
    </source>
</evidence>
<dbReference type="PANTHER" id="PTHR12991:SF10">
    <property type="entry name" value="GATOR COMPLEX PROTEIN NPRL2"/>
    <property type="match status" value="1"/>
</dbReference>
<dbReference type="STRING" id="1076935.U4L1J0"/>
<dbReference type="eggNOG" id="KOG3789">
    <property type="taxonomic scope" value="Eukaryota"/>
</dbReference>
<dbReference type="EMBL" id="HF935278">
    <property type="protein sequence ID" value="CCX05969.1"/>
    <property type="molecule type" value="Genomic_DNA"/>
</dbReference>
<proteinExistence type="inferred from homology"/>
<dbReference type="GO" id="GO:1904262">
    <property type="term" value="P:negative regulation of TORC1 signaling"/>
    <property type="evidence" value="ECO:0007669"/>
    <property type="project" value="TreeGrafter"/>
</dbReference>
<dbReference type="GO" id="GO:0005096">
    <property type="term" value="F:GTPase activator activity"/>
    <property type="evidence" value="ECO:0007669"/>
    <property type="project" value="TreeGrafter"/>
</dbReference>
<accession>U4L1J0</accession>
<dbReference type="GO" id="GO:0010508">
    <property type="term" value="P:positive regulation of autophagy"/>
    <property type="evidence" value="ECO:0007669"/>
    <property type="project" value="TreeGrafter"/>
</dbReference>
<protein>
    <submittedName>
        <fullName evidence="2">Similar to Nitrogen permease regulator 2 homolog acc. no. O42857</fullName>
    </submittedName>
</protein>
<dbReference type="GO" id="GO:1990130">
    <property type="term" value="C:GATOR1 complex"/>
    <property type="evidence" value="ECO:0007669"/>
    <property type="project" value="TreeGrafter"/>
</dbReference>
<dbReference type="OMA" id="IVMHKPD"/>
<dbReference type="AlphaFoldDB" id="U4L1J0"/>
<name>U4L1J0_PYROM</name>
<keyword evidence="3" id="KW-1185">Reference proteome</keyword>
<reference evidence="2 3" key="1">
    <citation type="journal article" date="2013" name="PLoS Genet.">
        <title>The genome and development-dependent transcriptomes of Pyronema confluens: a window into fungal evolution.</title>
        <authorList>
            <person name="Traeger S."/>
            <person name="Altegoer F."/>
            <person name="Freitag M."/>
            <person name="Gabaldon T."/>
            <person name="Kempken F."/>
            <person name="Kumar A."/>
            <person name="Marcet-Houben M."/>
            <person name="Poggeler S."/>
            <person name="Stajich J.E."/>
            <person name="Nowrousian M."/>
        </authorList>
    </citation>
    <scope>NUCLEOTIDE SEQUENCE [LARGE SCALE GENOMIC DNA]</scope>
    <source>
        <strain evidence="3">CBS 100304</strain>
        <tissue evidence="2">Vegetative mycelium</tissue>
    </source>
</reference>